<protein>
    <recommendedName>
        <fullName evidence="1">DUF7662 domain-containing protein</fullName>
    </recommendedName>
</protein>
<evidence type="ECO:0000313" key="2">
    <source>
        <dbReference type="EMBL" id="GAA3605460.1"/>
    </source>
</evidence>
<keyword evidence="3" id="KW-1185">Reference proteome</keyword>
<evidence type="ECO:0000259" key="1">
    <source>
        <dbReference type="Pfam" id="PF24698"/>
    </source>
</evidence>
<reference evidence="3" key="1">
    <citation type="journal article" date="2019" name="Int. J. Syst. Evol. Microbiol.">
        <title>The Global Catalogue of Microorganisms (GCM) 10K type strain sequencing project: providing services to taxonomists for standard genome sequencing and annotation.</title>
        <authorList>
            <consortium name="The Broad Institute Genomics Platform"/>
            <consortium name="The Broad Institute Genome Sequencing Center for Infectious Disease"/>
            <person name="Wu L."/>
            <person name="Ma J."/>
        </authorList>
    </citation>
    <scope>NUCLEOTIDE SEQUENCE [LARGE SCALE GENOMIC DNA]</scope>
    <source>
        <strain evidence="3">JCM 16929</strain>
    </source>
</reference>
<dbReference type="Proteomes" id="UP001501490">
    <property type="component" value="Unassembled WGS sequence"/>
</dbReference>
<accession>A0ABP6ZDS5</accession>
<organism evidence="2 3">
    <name type="scientific">Microlunatus ginsengisoli</name>
    <dbReference type="NCBI Taxonomy" id="363863"/>
    <lineage>
        <taxon>Bacteria</taxon>
        <taxon>Bacillati</taxon>
        <taxon>Actinomycetota</taxon>
        <taxon>Actinomycetes</taxon>
        <taxon>Propionibacteriales</taxon>
        <taxon>Propionibacteriaceae</taxon>
        <taxon>Microlunatus</taxon>
    </lineage>
</organism>
<proteinExistence type="predicted"/>
<feature type="domain" description="DUF7662" evidence="1">
    <location>
        <begin position="3"/>
        <end position="77"/>
    </location>
</feature>
<dbReference type="RefSeq" id="WP_425562467.1">
    <property type="nucleotide sequence ID" value="NZ_BAABAB010000004.1"/>
</dbReference>
<comment type="caution">
    <text evidence="2">The sequence shown here is derived from an EMBL/GenBank/DDBJ whole genome shotgun (WGS) entry which is preliminary data.</text>
</comment>
<dbReference type="InterPro" id="IPR056079">
    <property type="entry name" value="DUF7662"/>
</dbReference>
<sequence>MKYDGLRQHLQARAQSPWRARFSEVEALPGGLPPSAYNHAAWWSNSQSHPEAVAWLAAGWRTEAVNLTSRTVTFVRSS</sequence>
<evidence type="ECO:0000313" key="3">
    <source>
        <dbReference type="Proteomes" id="UP001501490"/>
    </source>
</evidence>
<name>A0ABP6ZDS5_9ACTN</name>
<dbReference type="Pfam" id="PF24698">
    <property type="entry name" value="DUF7662"/>
    <property type="match status" value="1"/>
</dbReference>
<dbReference type="EMBL" id="BAABAB010000004">
    <property type="protein sequence ID" value="GAA3605460.1"/>
    <property type="molecule type" value="Genomic_DNA"/>
</dbReference>
<gene>
    <name evidence="2" type="ORF">GCM10022236_04180</name>
</gene>